<dbReference type="InterPro" id="IPR013780">
    <property type="entry name" value="Glyco_hydro_b"/>
</dbReference>
<dbReference type="InterPro" id="IPR006047">
    <property type="entry name" value="GH13_cat_dom"/>
</dbReference>
<dbReference type="AlphaFoldDB" id="A0A975PWS7"/>
<dbReference type="GO" id="GO:0005975">
    <property type="term" value="P:carbohydrate metabolic process"/>
    <property type="evidence" value="ECO:0007669"/>
    <property type="project" value="InterPro"/>
</dbReference>
<dbReference type="GO" id="GO:0016757">
    <property type="term" value="F:glycosyltransferase activity"/>
    <property type="evidence" value="ECO:0007669"/>
    <property type="project" value="UniProtKB-KW"/>
</dbReference>
<dbReference type="SUPFAM" id="SSF51445">
    <property type="entry name" value="(Trans)glycosidases"/>
    <property type="match status" value="1"/>
</dbReference>
<dbReference type="PIRSF" id="PIRSF003059">
    <property type="entry name" value="Sucrose_phosphorylase"/>
    <property type="match status" value="1"/>
</dbReference>
<dbReference type="Gene3D" id="3.90.400.10">
    <property type="entry name" value="Oligo-1,6-glucosidase, Domain 2"/>
    <property type="match status" value="1"/>
</dbReference>
<comment type="similarity">
    <text evidence="1">Belongs to the glycosyl hydrolase 13 family. Sucrose phosphorylase subfamily.</text>
</comment>
<dbReference type="KEGG" id="mspg:F6B93_10565"/>
<feature type="binding site" evidence="4">
    <location>
        <position position="143"/>
    </location>
    <ligand>
        <name>substrate</name>
    </ligand>
</feature>
<dbReference type="Proteomes" id="UP000682202">
    <property type="component" value="Chromosome"/>
</dbReference>
<keyword evidence="7" id="KW-1185">Reference proteome</keyword>
<feature type="domain" description="Glycosyl hydrolase family 13 catalytic" evidence="5">
    <location>
        <begin position="62"/>
        <end position="425"/>
    </location>
</feature>
<dbReference type="EMBL" id="CP046600">
    <property type="protein sequence ID" value="QUR67480.1"/>
    <property type="molecule type" value="Genomic_DNA"/>
</dbReference>
<evidence type="ECO:0000313" key="7">
    <source>
        <dbReference type="Proteomes" id="UP000682202"/>
    </source>
</evidence>
<feature type="binding site" evidence="4">
    <location>
        <begin position="345"/>
        <end position="346"/>
    </location>
    <ligand>
        <name>substrate</name>
    </ligand>
</feature>
<feature type="binding site" evidence="4">
    <location>
        <position position="452"/>
    </location>
    <ligand>
        <name>substrate</name>
    </ligand>
</feature>
<evidence type="ECO:0000256" key="2">
    <source>
        <dbReference type="ARBA" id="ARBA00022676"/>
    </source>
</evidence>
<feature type="binding site" evidence="4">
    <location>
        <begin position="236"/>
        <end position="238"/>
    </location>
    <ligand>
        <name>substrate</name>
    </ligand>
</feature>
<dbReference type="Gene3D" id="3.20.20.80">
    <property type="entry name" value="Glycosidases"/>
    <property type="match status" value="1"/>
</dbReference>
<evidence type="ECO:0000259" key="5">
    <source>
        <dbReference type="SMART" id="SM00642"/>
    </source>
</evidence>
<dbReference type="InterPro" id="IPR016377">
    <property type="entry name" value="Sucrose_GGa_phosphorylase-rel"/>
</dbReference>
<evidence type="ECO:0000256" key="1">
    <source>
        <dbReference type="ARBA" id="ARBA00008452"/>
    </source>
</evidence>
<gene>
    <name evidence="6" type="ORF">F6B93_10565</name>
</gene>
<feature type="binding site" evidence="4">
    <location>
        <position position="105"/>
    </location>
    <ligand>
        <name>substrate</name>
    </ligand>
</feature>
<proteinExistence type="inferred from homology"/>
<dbReference type="PANTHER" id="PTHR38784">
    <property type="entry name" value="SUCROSE PHOSPHORYLASE"/>
    <property type="match status" value="1"/>
</dbReference>
<name>A0A975PWS7_9MYCO</name>
<organism evidence="6 7">
    <name type="scientific">Mycobacterium spongiae</name>
    <dbReference type="NCBI Taxonomy" id="886343"/>
    <lineage>
        <taxon>Bacteria</taxon>
        <taxon>Bacillati</taxon>
        <taxon>Actinomycetota</taxon>
        <taxon>Actinomycetes</taxon>
        <taxon>Mycobacteriales</taxon>
        <taxon>Mycobacteriaceae</taxon>
        <taxon>Mycobacterium</taxon>
    </lineage>
</organism>
<evidence type="ECO:0000256" key="4">
    <source>
        <dbReference type="PIRSR" id="PIRSR003059-2"/>
    </source>
</evidence>
<accession>A0A975PWS7</accession>
<dbReference type="Gene3D" id="2.60.40.1180">
    <property type="entry name" value="Golgi alpha-mannosidase II"/>
    <property type="match status" value="1"/>
</dbReference>
<reference evidence="6" key="1">
    <citation type="submission" date="2019-12" db="EMBL/GenBank/DDBJ databases">
        <title>Mycobacterium spongiae sp. nov.</title>
        <authorList>
            <person name="Stinear T."/>
        </authorList>
    </citation>
    <scope>NUCLEOTIDE SEQUENCE</scope>
    <source>
        <strain evidence="6">FSD4b-SM</strain>
    </source>
</reference>
<dbReference type="RefSeq" id="WP_211699054.1">
    <property type="nucleotide sequence ID" value="NZ_CP046600.1"/>
</dbReference>
<protein>
    <submittedName>
        <fullName evidence="6">Alpha-amylase</fullName>
    </submittedName>
</protein>
<evidence type="ECO:0000256" key="3">
    <source>
        <dbReference type="ARBA" id="ARBA00022679"/>
    </source>
</evidence>
<dbReference type="PANTHER" id="PTHR38784:SF1">
    <property type="entry name" value="SUCROSE PHOSPHORYLASE"/>
    <property type="match status" value="1"/>
</dbReference>
<keyword evidence="3" id="KW-0808">Transferase</keyword>
<dbReference type="SUPFAM" id="SSF51011">
    <property type="entry name" value="Glycosyl hydrolase domain"/>
    <property type="match status" value="1"/>
</dbReference>
<dbReference type="CDD" id="cd11356">
    <property type="entry name" value="AmyAc_Sucrose_phosphorylase-like_1"/>
    <property type="match status" value="1"/>
</dbReference>
<dbReference type="Pfam" id="PF00128">
    <property type="entry name" value="Alpha-amylase"/>
    <property type="match status" value="1"/>
</dbReference>
<keyword evidence="2" id="KW-0328">Glycosyltransferase</keyword>
<dbReference type="InterPro" id="IPR033746">
    <property type="entry name" value="GGa_phosphorylase"/>
</dbReference>
<dbReference type="SMART" id="SM00642">
    <property type="entry name" value="Aamy"/>
    <property type="match status" value="1"/>
</dbReference>
<sequence>MAGSSGTRALRARVRQHLEVIYGVPRARRLVTPVLEAMNYADKVSAPEPFTNYWDETDCWVITYAGSIEDPERPGLQTLLDFLDRHLAESINGVHVLPFFPYSSDDGFAVIDYKEVDRRAGTWKDVRAIAERYRLMVDLVINHGSSQSTWFNNFIERKDPGKDYFKEASPSDDLSLVVRPRSNPLRKRVETADGVRWVWCTFGHDQIDFDFSNPEVLLRFIEIIRFYIDHGIRVLRLDAVAFLWKEPGTTCVHDQRTHEVVKLLRTLVEFCEHDVLLITETNVPNRDNLTYFGNANEAHAIYNFSLPPLLVHTLLTGDCRHLKTWMMSMPPARHGTAYLNFIASHDGIGLRPADGLLSLNERTRLLDALTGFGGRLSMRTGPDGEAHPYEVNISLFDALAGTIDGSDSHQMNRFVCAHAIMLSLEGIPALYIHSLLGTRNDLEAVAETGQQRSINRRVWVFDEIEALLANENSEAAIVLARLTELLKLRRKQKAFHPNAVQFTLHLGLEIFGVWRQSIDRQQDVFSISNVSDEPQTVSLDNVNLVSTVAWRDLISGQAIRKGQRELRLEPYQSVWLSNA</sequence>
<evidence type="ECO:0000313" key="6">
    <source>
        <dbReference type="EMBL" id="QUR67480.1"/>
    </source>
</evidence>
<dbReference type="InterPro" id="IPR045857">
    <property type="entry name" value="O16G_dom_2"/>
</dbReference>
<dbReference type="InterPro" id="IPR017853">
    <property type="entry name" value="GH"/>
</dbReference>